<dbReference type="Gene3D" id="3.30.40.190">
    <property type="match status" value="1"/>
</dbReference>
<name>A0ABX9FWD8_9BURK</name>
<sequence>MKGKSPSAAQKRFHDALCRDVGCVACRMDGIGNFNVLIHHIDGRTKPDAHWLVLPLCAGHHQDGTGAPGLIAVHPWKARFESEYGRQRDLLISAIEVLQARGHVAPDAALAAAGMLEAA</sequence>
<gene>
    <name evidence="1" type="ORF">DFP87_1256</name>
</gene>
<comment type="caution">
    <text evidence="1">The sequence shown here is derived from an EMBL/GenBank/DDBJ whole genome shotgun (WGS) entry which is preliminary data.</text>
</comment>
<evidence type="ECO:0000313" key="2">
    <source>
        <dbReference type="Proteomes" id="UP000252124"/>
    </source>
</evidence>
<accession>A0ABX9FWD8</accession>
<protein>
    <submittedName>
        <fullName evidence="1">Phage RecA-dependent nuclease</fullName>
    </submittedName>
</protein>
<reference evidence="1 2" key="1">
    <citation type="submission" date="2018-06" db="EMBL/GenBank/DDBJ databases">
        <title>Genomic Encyclopedia of Type Strains, Phase III (KMG-III): the genomes of soil and plant-associated and newly described type strains.</title>
        <authorList>
            <person name="Whitman W."/>
        </authorList>
    </citation>
    <scope>NUCLEOTIDE SEQUENCE [LARGE SCALE GENOMIC DNA]</scope>
    <source>
        <strain evidence="1 2">CECT 7342</strain>
    </source>
</reference>
<evidence type="ECO:0000313" key="1">
    <source>
        <dbReference type="EMBL" id="RBP10643.1"/>
    </source>
</evidence>
<dbReference type="Pfam" id="PF16786">
    <property type="entry name" value="RecA_dep_nuc"/>
    <property type="match status" value="1"/>
</dbReference>
<dbReference type="InterPro" id="IPR031875">
    <property type="entry name" value="RecA_dep_nuc"/>
</dbReference>
<keyword evidence="2" id="KW-1185">Reference proteome</keyword>
<dbReference type="Proteomes" id="UP000252124">
    <property type="component" value="Unassembled WGS sequence"/>
</dbReference>
<organism evidence="1 2">
    <name type="scientific">Achromobacter marplatensis</name>
    <dbReference type="NCBI Taxonomy" id="470868"/>
    <lineage>
        <taxon>Bacteria</taxon>
        <taxon>Pseudomonadati</taxon>
        <taxon>Pseudomonadota</taxon>
        <taxon>Betaproteobacteria</taxon>
        <taxon>Burkholderiales</taxon>
        <taxon>Alcaligenaceae</taxon>
        <taxon>Achromobacter</taxon>
    </lineage>
</organism>
<dbReference type="EMBL" id="QNRM01000025">
    <property type="protein sequence ID" value="RBP10643.1"/>
    <property type="molecule type" value="Genomic_DNA"/>
</dbReference>
<proteinExistence type="predicted"/>